<dbReference type="Proteomes" id="UP000887229">
    <property type="component" value="Unassembled WGS sequence"/>
</dbReference>
<dbReference type="RefSeq" id="XP_046117310.1">
    <property type="nucleotide sequence ID" value="XM_046263712.1"/>
</dbReference>
<reference evidence="1" key="1">
    <citation type="journal article" date="2021" name="IMA Fungus">
        <title>Genomic characterization of three marine fungi, including Emericellopsis atlantica sp. nov. with signatures of a generalist lifestyle and marine biomass degradation.</title>
        <authorList>
            <person name="Hagestad O.C."/>
            <person name="Hou L."/>
            <person name="Andersen J.H."/>
            <person name="Hansen E.H."/>
            <person name="Altermark B."/>
            <person name="Li C."/>
            <person name="Kuhnert E."/>
            <person name="Cox R.J."/>
            <person name="Crous P.W."/>
            <person name="Spatafora J.W."/>
            <person name="Lail K."/>
            <person name="Amirebrahimi M."/>
            <person name="Lipzen A."/>
            <person name="Pangilinan J."/>
            <person name="Andreopoulos W."/>
            <person name="Hayes R.D."/>
            <person name="Ng V."/>
            <person name="Grigoriev I.V."/>
            <person name="Jackson S.A."/>
            <person name="Sutton T.D.S."/>
            <person name="Dobson A.D.W."/>
            <person name="Rama T."/>
        </authorList>
    </citation>
    <scope>NUCLEOTIDE SEQUENCE</scope>
    <source>
        <strain evidence="1">TS7</strain>
    </source>
</reference>
<dbReference type="OrthoDB" id="5086119at2759"/>
<dbReference type="EMBL" id="MU251258">
    <property type="protein sequence ID" value="KAG9253386.1"/>
    <property type="molecule type" value="Genomic_DNA"/>
</dbReference>
<accession>A0A9P7ZKI7</accession>
<name>A0A9P7ZKI7_9HYPO</name>
<comment type="caution">
    <text evidence="1">The sequence shown here is derived from an EMBL/GenBank/DDBJ whole genome shotgun (WGS) entry which is preliminary data.</text>
</comment>
<evidence type="ECO:0000313" key="2">
    <source>
        <dbReference type="Proteomes" id="UP000887229"/>
    </source>
</evidence>
<protein>
    <submittedName>
        <fullName evidence="1">Uncharacterized protein</fullName>
    </submittedName>
</protein>
<keyword evidence="2" id="KW-1185">Reference proteome</keyword>
<dbReference type="AlphaFoldDB" id="A0A9P7ZKI7"/>
<sequence>MENRLINDTCADCDPEVRRKILREEYEAKHAILMERYRQAKKDGDVNLMQDLETRIQNLVVVTRSRNFEISPVRGGMDVLWN</sequence>
<organism evidence="1 2">
    <name type="scientific">Emericellopsis atlantica</name>
    <dbReference type="NCBI Taxonomy" id="2614577"/>
    <lineage>
        <taxon>Eukaryota</taxon>
        <taxon>Fungi</taxon>
        <taxon>Dikarya</taxon>
        <taxon>Ascomycota</taxon>
        <taxon>Pezizomycotina</taxon>
        <taxon>Sordariomycetes</taxon>
        <taxon>Hypocreomycetidae</taxon>
        <taxon>Hypocreales</taxon>
        <taxon>Bionectriaceae</taxon>
        <taxon>Emericellopsis</taxon>
    </lineage>
</organism>
<proteinExistence type="predicted"/>
<dbReference type="GeneID" id="70294615"/>
<evidence type="ECO:0000313" key="1">
    <source>
        <dbReference type="EMBL" id="KAG9253386.1"/>
    </source>
</evidence>
<gene>
    <name evidence="1" type="ORF">F5Z01DRAFT_658684</name>
</gene>